<dbReference type="InterPro" id="IPR029035">
    <property type="entry name" value="DHS-like_NAD/FAD-binding_dom"/>
</dbReference>
<dbReference type="Gene3D" id="3.30.1600.10">
    <property type="entry name" value="SIR2/SIRT2 'Small Domain"/>
    <property type="match status" value="1"/>
</dbReference>
<evidence type="ECO:0000256" key="2">
    <source>
        <dbReference type="ARBA" id="ARBA00023027"/>
    </source>
</evidence>
<dbReference type="EMBL" id="UOEN01000055">
    <property type="protein sequence ID" value="VAW11916.1"/>
    <property type="molecule type" value="Genomic_DNA"/>
</dbReference>
<evidence type="ECO:0000259" key="3">
    <source>
        <dbReference type="PROSITE" id="PS50305"/>
    </source>
</evidence>
<sequence>GRWNQFRPVTIQEFMASGDKRIEYWKMKLDLFESMKDAKPNAGHKAIVAIDQMGKLKGLITQNIDGLHTKAGIPKNKLMEIHGTNLEIKCLSCQEITDWAPTYEKLKDREKVPLCLKCGGFLKPNTISFGQNLIPEVLDQSFAWAKECDLMLALGSTLVVEPAASIPRTAKSNGAMLAIITLSETPLDSLADIKIEESTGEVLSGVLSIIKEKEC</sequence>
<dbReference type="PROSITE" id="PS50305">
    <property type="entry name" value="SIRTUIN"/>
    <property type="match status" value="1"/>
</dbReference>
<gene>
    <name evidence="4" type="ORF">MNBD_BACTEROID05-454</name>
</gene>
<keyword evidence="2" id="KW-0520">NAD</keyword>
<dbReference type="PANTHER" id="PTHR11085">
    <property type="entry name" value="NAD-DEPENDENT PROTEIN DEACYLASE SIRTUIN-5, MITOCHONDRIAL-RELATED"/>
    <property type="match status" value="1"/>
</dbReference>
<dbReference type="Pfam" id="PF02146">
    <property type="entry name" value="SIR2"/>
    <property type="match status" value="1"/>
</dbReference>
<name>A0A3B0TXU2_9ZZZZ</name>
<dbReference type="InterPro" id="IPR026591">
    <property type="entry name" value="Sirtuin_cat_small_dom_sf"/>
</dbReference>
<feature type="domain" description="Deacetylase sirtuin-type" evidence="3">
    <location>
        <begin position="1"/>
        <end position="213"/>
    </location>
</feature>
<dbReference type="GO" id="GO:0017136">
    <property type="term" value="F:histone deacetylase activity, NAD-dependent"/>
    <property type="evidence" value="ECO:0007669"/>
    <property type="project" value="TreeGrafter"/>
</dbReference>
<dbReference type="PANTHER" id="PTHR11085:SF10">
    <property type="entry name" value="NAD-DEPENDENT PROTEIN DEACYLASE SIRTUIN-5, MITOCHONDRIAL-RELATED"/>
    <property type="match status" value="1"/>
</dbReference>
<dbReference type="AlphaFoldDB" id="A0A3B0TXU2"/>
<reference evidence="4" key="1">
    <citation type="submission" date="2018-06" db="EMBL/GenBank/DDBJ databases">
        <authorList>
            <person name="Zhirakovskaya E."/>
        </authorList>
    </citation>
    <scope>NUCLEOTIDE SEQUENCE</scope>
</reference>
<dbReference type="InterPro" id="IPR050134">
    <property type="entry name" value="NAD-dep_sirtuin_deacylases"/>
</dbReference>
<evidence type="ECO:0000313" key="4">
    <source>
        <dbReference type="EMBL" id="VAW11916.1"/>
    </source>
</evidence>
<dbReference type="GO" id="GO:0070403">
    <property type="term" value="F:NAD+ binding"/>
    <property type="evidence" value="ECO:0007669"/>
    <property type="project" value="InterPro"/>
</dbReference>
<keyword evidence="1" id="KW-0808">Transferase</keyword>
<evidence type="ECO:0000256" key="1">
    <source>
        <dbReference type="ARBA" id="ARBA00022679"/>
    </source>
</evidence>
<accession>A0A3B0TXU2</accession>
<protein>
    <submittedName>
        <fullName evidence="4">NAD-dependent protein deacetylase of SIR2 family</fullName>
    </submittedName>
</protein>
<organism evidence="4">
    <name type="scientific">hydrothermal vent metagenome</name>
    <dbReference type="NCBI Taxonomy" id="652676"/>
    <lineage>
        <taxon>unclassified sequences</taxon>
        <taxon>metagenomes</taxon>
        <taxon>ecological metagenomes</taxon>
    </lineage>
</organism>
<dbReference type="CDD" id="cd01407">
    <property type="entry name" value="SIR2-fam"/>
    <property type="match status" value="1"/>
</dbReference>
<dbReference type="InterPro" id="IPR003000">
    <property type="entry name" value="Sirtuin"/>
</dbReference>
<dbReference type="InterPro" id="IPR026590">
    <property type="entry name" value="Ssirtuin_cat_dom"/>
</dbReference>
<feature type="non-terminal residue" evidence="4">
    <location>
        <position position="1"/>
    </location>
</feature>
<dbReference type="Gene3D" id="3.40.50.1220">
    <property type="entry name" value="TPP-binding domain"/>
    <property type="match status" value="1"/>
</dbReference>
<proteinExistence type="predicted"/>
<dbReference type="SUPFAM" id="SSF52467">
    <property type="entry name" value="DHS-like NAD/FAD-binding domain"/>
    <property type="match status" value="1"/>
</dbReference>